<protein>
    <submittedName>
        <fullName evidence="3">Dihydrofolate reductase</fullName>
    </submittedName>
</protein>
<dbReference type="InterPro" id="IPR024072">
    <property type="entry name" value="DHFR-like_dom_sf"/>
</dbReference>
<accession>A0A4R5DXX7</accession>
<dbReference type="GO" id="GO:0009231">
    <property type="term" value="P:riboflavin biosynthetic process"/>
    <property type="evidence" value="ECO:0007669"/>
    <property type="project" value="InterPro"/>
</dbReference>
<evidence type="ECO:0000256" key="1">
    <source>
        <dbReference type="SAM" id="MobiDB-lite"/>
    </source>
</evidence>
<dbReference type="PANTHER" id="PTHR38011">
    <property type="entry name" value="DIHYDROFOLATE REDUCTASE FAMILY PROTEIN (AFU_ORTHOLOGUE AFUA_8G06820)"/>
    <property type="match status" value="1"/>
</dbReference>
<dbReference type="Proteomes" id="UP000294739">
    <property type="component" value="Unassembled WGS sequence"/>
</dbReference>
<dbReference type="OrthoDB" id="3471498at2"/>
<dbReference type="SUPFAM" id="SSF53597">
    <property type="entry name" value="Dihydrofolate reductase-like"/>
    <property type="match status" value="1"/>
</dbReference>
<evidence type="ECO:0000259" key="2">
    <source>
        <dbReference type="Pfam" id="PF01872"/>
    </source>
</evidence>
<dbReference type="InterPro" id="IPR002734">
    <property type="entry name" value="RibDG_C"/>
</dbReference>
<proteinExistence type="predicted"/>
<dbReference type="Pfam" id="PF01872">
    <property type="entry name" value="RibD_C"/>
    <property type="match status" value="1"/>
</dbReference>
<gene>
    <name evidence="3" type="ORF">E1269_01455</name>
</gene>
<evidence type="ECO:0000313" key="4">
    <source>
        <dbReference type="Proteomes" id="UP000294739"/>
    </source>
</evidence>
<sequence>MPMMDPDNPAASGQPARPCVSSSPPHGRQAVRTIINSTFVSLDGVVNHMDKWHFDYVDAESDEFALEQLRAADAMLMGRKTYEVYAGAWPGRDGEYADAINAIPKHVASTTLQNPAWHNTSVLDGDLVEAVRALRAQDGTSILMHGYGPVAKTLLQADLLDELHLWVHPHLAGAGDENDLLLHHGLTKKLELTATRTLNSGVVVLTLRNPDARPEGAPHV</sequence>
<reference evidence="3 4" key="1">
    <citation type="submission" date="2019-03" db="EMBL/GenBank/DDBJ databases">
        <title>Draft genome sequences of novel Actinobacteria.</title>
        <authorList>
            <person name="Sahin N."/>
            <person name="Ay H."/>
            <person name="Saygin H."/>
        </authorList>
    </citation>
    <scope>NUCLEOTIDE SEQUENCE [LARGE SCALE GENOMIC DNA]</scope>
    <source>
        <strain evidence="3 4">5K138</strain>
    </source>
</reference>
<dbReference type="PANTHER" id="PTHR38011:SF11">
    <property type="entry name" value="2,5-DIAMINO-6-RIBOSYLAMINO-4(3H)-PYRIMIDINONE 5'-PHOSPHATE REDUCTASE"/>
    <property type="match status" value="1"/>
</dbReference>
<comment type="caution">
    <text evidence="3">The sequence shown here is derived from an EMBL/GenBank/DDBJ whole genome shotgun (WGS) entry which is preliminary data.</text>
</comment>
<dbReference type="Gene3D" id="3.40.430.10">
    <property type="entry name" value="Dihydrofolate Reductase, subunit A"/>
    <property type="match status" value="1"/>
</dbReference>
<dbReference type="InParanoid" id="A0A4R5DXX7"/>
<dbReference type="GO" id="GO:0008703">
    <property type="term" value="F:5-amino-6-(5-phosphoribosylamino)uracil reductase activity"/>
    <property type="evidence" value="ECO:0007669"/>
    <property type="project" value="InterPro"/>
</dbReference>
<feature type="domain" description="Bacterial bifunctional deaminase-reductase C-terminal" evidence="2">
    <location>
        <begin position="33"/>
        <end position="204"/>
    </location>
</feature>
<organism evidence="3 4">
    <name type="scientific">Jiangella asiatica</name>
    <dbReference type="NCBI Taxonomy" id="2530372"/>
    <lineage>
        <taxon>Bacteria</taxon>
        <taxon>Bacillati</taxon>
        <taxon>Actinomycetota</taxon>
        <taxon>Actinomycetes</taxon>
        <taxon>Jiangellales</taxon>
        <taxon>Jiangellaceae</taxon>
        <taxon>Jiangella</taxon>
    </lineage>
</organism>
<dbReference type="InterPro" id="IPR050765">
    <property type="entry name" value="Riboflavin_Biosynth_HTPR"/>
</dbReference>
<dbReference type="EMBL" id="SMKZ01000001">
    <property type="protein sequence ID" value="TDE15983.1"/>
    <property type="molecule type" value="Genomic_DNA"/>
</dbReference>
<evidence type="ECO:0000313" key="3">
    <source>
        <dbReference type="EMBL" id="TDE15983.1"/>
    </source>
</evidence>
<feature type="region of interest" description="Disordered" evidence="1">
    <location>
        <begin position="1"/>
        <end position="27"/>
    </location>
</feature>
<name>A0A4R5DXX7_9ACTN</name>
<dbReference type="AlphaFoldDB" id="A0A4R5DXX7"/>
<keyword evidence="4" id="KW-1185">Reference proteome</keyword>